<protein>
    <submittedName>
        <fullName evidence="1">Uncharacterized protein</fullName>
    </submittedName>
</protein>
<proteinExistence type="predicted"/>
<dbReference type="GeneID" id="70230466"/>
<comment type="caution">
    <text evidence="1">The sequence shown here is derived from an EMBL/GenBank/DDBJ whole genome shotgun (WGS) entry which is preliminary data.</text>
</comment>
<evidence type="ECO:0000313" key="2">
    <source>
        <dbReference type="Proteomes" id="UP000720189"/>
    </source>
</evidence>
<keyword evidence="2" id="KW-1185">Reference proteome</keyword>
<dbReference type="AlphaFoldDB" id="A0A9P9JQ00"/>
<accession>A0A9P9JQ00</accession>
<name>A0A9P9JQ00_FUSRE</name>
<gene>
    <name evidence="1" type="ORF">BKA55DRAFT_698424</name>
</gene>
<reference evidence="1" key="1">
    <citation type="journal article" date="2021" name="Nat. Commun.">
        <title>Genetic determinants of endophytism in the Arabidopsis root mycobiome.</title>
        <authorList>
            <person name="Mesny F."/>
            <person name="Miyauchi S."/>
            <person name="Thiergart T."/>
            <person name="Pickel B."/>
            <person name="Atanasova L."/>
            <person name="Karlsson M."/>
            <person name="Huettel B."/>
            <person name="Barry K.W."/>
            <person name="Haridas S."/>
            <person name="Chen C."/>
            <person name="Bauer D."/>
            <person name="Andreopoulos W."/>
            <person name="Pangilinan J."/>
            <person name="LaButti K."/>
            <person name="Riley R."/>
            <person name="Lipzen A."/>
            <person name="Clum A."/>
            <person name="Drula E."/>
            <person name="Henrissat B."/>
            <person name="Kohler A."/>
            <person name="Grigoriev I.V."/>
            <person name="Martin F.M."/>
            <person name="Hacquard S."/>
        </authorList>
    </citation>
    <scope>NUCLEOTIDE SEQUENCE</scope>
    <source>
        <strain evidence="1">MPI-CAGE-AT-0023</strain>
    </source>
</reference>
<dbReference type="Proteomes" id="UP000720189">
    <property type="component" value="Unassembled WGS sequence"/>
</dbReference>
<evidence type="ECO:0000313" key="1">
    <source>
        <dbReference type="EMBL" id="KAH7205822.1"/>
    </source>
</evidence>
<dbReference type="EMBL" id="JAGMUX010000036">
    <property type="protein sequence ID" value="KAH7205822.1"/>
    <property type="molecule type" value="Genomic_DNA"/>
</dbReference>
<organism evidence="1 2">
    <name type="scientific">Fusarium redolens</name>
    <dbReference type="NCBI Taxonomy" id="48865"/>
    <lineage>
        <taxon>Eukaryota</taxon>
        <taxon>Fungi</taxon>
        <taxon>Dikarya</taxon>
        <taxon>Ascomycota</taxon>
        <taxon>Pezizomycotina</taxon>
        <taxon>Sordariomycetes</taxon>
        <taxon>Hypocreomycetidae</taxon>
        <taxon>Hypocreales</taxon>
        <taxon>Nectriaceae</taxon>
        <taxon>Fusarium</taxon>
        <taxon>Fusarium redolens species complex</taxon>
    </lineage>
</organism>
<dbReference type="OrthoDB" id="5043969at2759"/>
<dbReference type="RefSeq" id="XP_046041129.1">
    <property type="nucleotide sequence ID" value="XM_046200512.1"/>
</dbReference>
<sequence>MGVLQRTSAKFNASPTGLPVAPSKASMLMHSGFPKASYSYFNDAFGARFRLGAESPNIATRTFSSCFLWHSHLNSEDPQYRTPVLHHEKADERPAQEKCNHWKLAGSGAPTREEGVVEISLLCFSNELIDKKCTLPILQRSQARLSSVEKSGYTVVICRLVEEYETARKWINQYGRLLIPI</sequence>